<dbReference type="AlphaFoldDB" id="A0A0P1AKI8"/>
<dbReference type="EMBL" id="CCYD01000524">
    <property type="protein sequence ID" value="CEG41085.1"/>
    <property type="molecule type" value="Genomic_DNA"/>
</dbReference>
<keyword evidence="3" id="KW-1185">Reference proteome</keyword>
<dbReference type="RefSeq" id="XP_036263163.1">
    <property type="nucleotide sequence ID" value="XM_036407465.1"/>
</dbReference>
<reference evidence="3" key="1">
    <citation type="submission" date="2014-09" db="EMBL/GenBank/DDBJ databases">
        <authorList>
            <person name="Sharma Rahul"/>
            <person name="Thines Marco"/>
        </authorList>
    </citation>
    <scope>NUCLEOTIDE SEQUENCE [LARGE SCALE GENOMIC DNA]</scope>
</reference>
<protein>
    <submittedName>
        <fullName evidence="2">Uncharacterized protein</fullName>
    </submittedName>
</protein>
<dbReference type="Proteomes" id="UP000054928">
    <property type="component" value="Unassembled WGS sequence"/>
</dbReference>
<evidence type="ECO:0000256" key="1">
    <source>
        <dbReference type="SAM" id="MobiDB-lite"/>
    </source>
</evidence>
<name>A0A0P1AKI8_PLAHL</name>
<proteinExistence type="predicted"/>
<feature type="region of interest" description="Disordered" evidence="1">
    <location>
        <begin position="44"/>
        <end position="66"/>
    </location>
</feature>
<evidence type="ECO:0000313" key="3">
    <source>
        <dbReference type="Proteomes" id="UP000054928"/>
    </source>
</evidence>
<sequence>MQNAHNLTDNAHKKVELELSCDGQETTLHFSRLVFTSQSMLSGWMKKKGHKRKSTMGRQMTRPLVT</sequence>
<organism evidence="2 3">
    <name type="scientific">Plasmopara halstedii</name>
    <name type="common">Downy mildew of sunflower</name>
    <dbReference type="NCBI Taxonomy" id="4781"/>
    <lineage>
        <taxon>Eukaryota</taxon>
        <taxon>Sar</taxon>
        <taxon>Stramenopiles</taxon>
        <taxon>Oomycota</taxon>
        <taxon>Peronosporomycetes</taxon>
        <taxon>Peronosporales</taxon>
        <taxon>Peronosporaceae</taxon>
        <taxon>Plasmopara</taxon>
    </lineage>
</organism>
<feature type="compositionally biased region" description="Basic residues" evidence="1">
    <location>
        <begin position="45"/>
        <end position="55"/>
    </location>
</feature>
<accession>A0A0P1AKI8</accession>
<evidence type="ECO:0000313" key="2">
    <source>
        <dbReference type="EMBL" id="CEG41085.1"/>
    </source>
</evidence>
<dbReference type="GeneID" id="59053135"/>